<dbReference type="Pfam" id="PF13622">
    <property type="entry name" value="4HBT_3"/>
    <property type="match status" value="1"/>
</dbReference>
<dbReference type="OrthoDB" id="2532955at2759"/>
<dbReference type="Pfam" id="PF20789">
    <property type="entry name" value="4HBT_3C"/>
    <property type="match status" value="1"/>
</dbReference>
<dbReference type="STRING" id="1392250.A0A2I2FXA7"/>
<dbReference type="InterPro" id="IPR029069">
    <property type="entry name" value="HotDog_dom_sf"/>
</dbReference>
<proteinExistence type="predicted"/>
<feature type="domain" description="Acyl-CoA thioesterase-like C-terminal" evidence="2">
    <location>
        <begin position="162"/>
        <end position="298"/>
    </location>
</feature>
<dbReference type="AlphaFoldDB" id="A0A2I2FXA7"/>
<protein>
    <recommendedName>
        <fullName evidence="5">Thioesterase family protein</fullName>
    </recommendedName>
</protein>
<dbReference type="InterPro" id="IPR052389">
    <property type="entry name" value="Sec_Metab_Biosynth-Assoc"/>
</dbReference>
<evidence type="ECO:0000313" key="4">
    <source>
        <dbReference type="Proteomes" id="UP000234275"/>
    </source>
</evidence>
<evidence type="ECO:0000313" key="3">
    <source>
        <dbReference type="EMBL" id="PLB45243.1"/>
    </source>
</evidence>
<organism evidence="3 4">
    <name type="scientific">Aspergillus steynii IBT 23096</name>
    <dbReference type="NCBI Taxonomy" id="1392250"/>
    <lineage>
        <taxon>Eukaryota</taxon>
        <taxon>Fungi</taxon>
        <taxon>Dikarya</taxon>
        <taxon>Ascomycota</taxon>
        <taxon>Pezizomycotina</taxon>
        <taxon>Eurotiomycetes</taxon>
        <taxon>Eurotiomycetidae</taxon>
        <taxon>Eurotiales</taxon>
        <taxon>Aspergillaceae</taxon>
        <taxon>Aspergillus</taxon>
        <taxon>Aspergillus subgen. Circumdati</taxon>
    </lineage>
</organism>
<dbReference type="Gene3D" id="2.40.160.210">
    <property type="entry name" value="Acyl-CoA thioesterase, double hotdog domain"/>
    <property type="match status" value="1"/>
</dbReference>
<sequence>MSSLATSSPLLDAASSITQENGARHRFVVDISPEWTTQHSVLGGFLNVMALSATRKFLAQEFGDAQYPDPIHAFVQFLKMVPPGLVSLCCTCLRVSSRQCVVRVELAQTKSLRPPRDPASTSTAEPAAVAIVTYADLSKEHGLTQTAANPTIPSRFPDRVRDCAVIDDPIVDATPVTSKLNWVAPRASNGLWGHRLGGHQREVWISFRDGSAISDVLHLALLSDMPLQPPATHEPKFYERYALFTLCLSVEFKKRPHPSTQWVLVKSNSHTVRNGRYDVQVQILAENGDLLALSHHVLHVFGLRAREKAKM</sequence>
<dbReference type="EMBL" id="MSFO01000008">
    <property type="protein sequence ID" value="PLB45243.1"/>
    <property type="molecule type" value="Genomic_DNA"/>
</dbReference>
<comment type="caution">
    <text evidence="3">The sequence shown here is derived from an EMBL/GenBank/DDBJ whole genome shotgun (WGS) entry which is preliminary data.</text>
</comment>
<dbReference type="VEuPathDB" id="FungiDB:P170DRAFT_366065"/>
<dbReference type="RefSeq" id="XP_024700545.1">
    <property type="nucleotide sequence ID" value="XM_024844742.1"/>
</dbReference>
<dbReference type="PANTHER" id="PTHR38110">
    <property type="entry name" value="CHROMOSOME 23, WHOLE GENOME SHOTGUN SEQUENCE"/>
    <property type="match status" value="1"/>
</dbReference>
<dbReference type="SUPFAM" id="SSF54637">
    <property type="entry name" value="Thioesterase/thiol ester dehydrase-isomerase"/>
    <property type="match status" value="1"/>
</dbReference>
<feature type="domain" description="Acyl-CoA thioesterase-like N-terminal HotDog" evidence="1">
    <location>
        <begin position="32"/>
        <end position="118"/>
    </location>
</feature>
<dbReference type="InterPro" id="IPR049450">
    <property type="entry name" value="ACOT8-like_C"/>
</dbReference>
<dbReference type="GeneID" id="36552442"/>
<dbReference type="PANTHER" id="PTHR38110:SF4">
    <property type="entry name" value="THIOESTERASE-LIKE SUPERFAMILY-DOMAIN-CONTAINING PROTEIN"/>
    <property type="match status" value="1"/>
</dbReference>
<dbReference type="Proteomes" id="UP000234275">
    <property type="component" value="Unassembled WGS sequence"/>
</dbReference>
<reference evidence="3 4" key="1">
    <citation type="submission" date="2016-12" db="EMBL/GenBank/DDBJ databases">
        <title>The genomes of Aspergillus section Nigri reveals drivers in fungal speciation.</title>
        <authorList>
            <consortium name="DOE Joint Genome Institute"/>
            <person name="Vesth T.C."/>
            <person name="Nybo J."/>
            <person name="Theobald S."/>
            <person name="Brandl J."/>
            <person name="Frisvad J.C."/>
            <person name="Nielsen K.F."/>
            <person name="Lyhne E.K."/>
            <person name="Kogle M.E."/>
            <person name="Kuo A."/>
            <person name="Riley R."/>
            <person name="Clum A."/>
            <person name="Nolan M."/>
            <person name="Lipzen A."/>
            <person name="Salamov A."/>
            <person name="Henrissat B."/>
            <person name="Wiebenga A."/>
            <person name="De Vries R.P."/>
            <person name="Grigoriev I.V."/>
            <person name="Mortensen U.H."/>
            <person name="Andersen M.R."/>
            <person name="Baker S.E."/>
        </authorList>
    </citation>
    <scope>NUCLEOTIDE SEQUENCE [LARGE SCALE GENOMIC DNA]</scope>
    <source>
        <strain evidence="3 4">IBT 23096</strain>
    </source>
</reference>
<dbReference type="InterPro" id="IPR042171">
    <property type="entry name" value="Acyl-CoA_hotdog"/>
</dbReference>
<gene>
    <name evidence="3" type="ORF">P170DRAFT_366065</name>
</gene>
<evidence type="ECO:0000259" key="1">
    <source>
        <dbReference type="Pfam" id="PF13622"/>
    </source>
</evidence>
<keyword evidence="4" id="KW-1185">Reference proteome</keyword>
<dbReference type="InterPro" id="IPR049449">
    <property type="entry name" value="TesB_ACOT8-like_N"/>
</dbReference>
<evidence type="ECO:0008006" key="5">
    <source>
        <dbReference type="Google" id="ProtNLM"/>
    </source>
</evidence>
<evidence type="ECO:0000259" key="2">
    <source>
        <dbReference type="Pfam" id="PF20789"/>
    </source>
</evidence>
<accession>A0A2I2FXA7</accession>
<name>A0A2I2FXA7_9EURO</name>